<dbReference type="GeneID" id="106542021"/>
<evidence type="ECO:0000256" key="2">
    <source>
        <dbReference type="ARBA" id="ARBA00009228"/>
    </source>
</evidence>
<keyword evidence="3" id="KW-0964">Secreted</keyword>
<evidence type="ECO:0000256" key="1">
    <source>
        <dbReference type="ARBA" id="ARBA00004613"/>
    </source>
</evidence>
<keyword evidence="7" id="KW-0677">Repeat</keyword>
<dbReference type="GO" id="GO:0035821">
    <property type="term" value="P:modulation of process of another organism"/>
    <property type="evidence" value="ECO:0007669"/>
    <property type="project" value="UniProtKB-ARBA"/>
</dbReference>
<evidence type="ECO:0000256" key="15">
    <source>
        <dbReference type="SAM" id="SignalP"/>
    </source>
</evidence>
<dbReference type="InterPro" id="IPR043504">
    <property type="entry name" value="Peptidase_S1_PA_chymotrypsin"/>
</dbReference>
<evidence type="ECO:0000256" key="5">
    <source>
        <dbReference type="ARBA" id="ARBA00022696"/>
    </source>
</evidence>
<dbReference type="AlphaFoldDB" id="A0A6I9Y5F4"/>
<dbReference type="PROSITE" id="PS00134">
    <property type="entry name" value="TRYPSIN_HIS"/>
    <property type="match status" value="1"/>
</dbReference>
<dbReference type="PROSITE" id="PS50948">
    <property type="entry name" value="PAN"/>
    <property type="match status" value="3"/>
</dbReference>
<dbReference type="InterPro" id="IPR003609">
    <property type="entry name" value="Pan_app"/>
</dbReference>
<dbReference type="Gene3D" id="2.40.10.10">
    <property type="entry name" value="Trypsin-like serine proteases"/>
    <property type="match status" value="2"/>
</dbReference>
<dbReference type="KEGG" id="tsr:106542021"/>
<keyword evidence="10" id="KW-0094">Blood coagulation</keyword>
<dbReference type="GO" id="GO:0006508">
    <property type="term" value="P:proteolysis"/>
    <property type="evidence" value="ECO:0007669"/>
    <property type="project" value="UniProtKB-KW"/>
</dbReference>
<dbReference type="SMART" id="SM00223">
    <property type="entry name" value="APPLE"/>
    <property type="match status" value="4"/>
</dbReference>
<keyword evidence="6 15" id="KW-0732">Signal</keyword>
<keyword evidence="8 14" id="KW-0378">Hydrolase</keyword>
<evidence type="ECO:0000259" key="16">
    <source>
        <dbReference type="PROSITE" id="PS50240"/>
    </source>
</evidence>
<feature type="domain" description="Apple" evidence="17">
    <location>
        <begin position="21"/>
        <end position="103"/>
    </location>
</feature>
<dbReference type="InterPro" id="IPR001314">
    <property type="entry name" value="Peptidase_S1A"/>
</dbReference>
<evidence type="ECO:0000313" key="19">
    <source>
        <dbReference type="RefSeq" id="XP_013913095.1"/>
    </source>
</evidence>
<keyword evidence="12" id="KW-1015">Disulfide bond</keyword>
<dbReference type="InterPro" id="IPR009003">
    <property type="entry name" value="Peptidase_S1_PA"/>
</dbReference>
<reference evidence="19" key="1">
    <citation type="submission" date="2025-08" db="UniProtKB">
        <authorList>
            <consortium name="RefSeq"/>
        </authorList>
    </citation>
    <scope>IDENTIFICATION</scope>
    <source>
        <tissue evidence="19">Skeletal muscle</tissue>
    </source>
</reference>
<feature type="domain" description="Apple" evidence="17">
    <location>
        <begin position="289"/>
        <end position="373"/>
    </location>
</feature>
<evidence type="ECO:0000256" key="14">
    <source>
        <dbReference type="RuleBase" id="RU363034"/>
    </source>
</evidence>
<evidence type="ECO:0000256" key="3">
    <source>
        <dbReference type="ARBA" id="ARBA00022525"/>
    </source>
</evidence>
<evidence type="ECO:0000256" key="9">
    <source>
        <dbReference type="ARBA" id="ARBA00022825"/>
    </source>
</evidence>
<dbReference type="CTD" id="3818"/>
<keyword evidence="5" id="KW-0356">Hemostasis</keyword>
<dbReference type="Pfam" id="PF00089">
    <property type="entry name" value="Trypsin"/>
    <property type="match status" value="1"/>
</dbReference>
<evidence type="ECO:0000256" key="12">
    <source>
        <dbReference type="ARBA" id="ARBA00023157"/>
    </source>
</evidence>
<comment type="similarity">
    <text evidence="2">Belongs to the peptidase S1 family. Snake venom subfamily.</text>
</comment>
<dbReference type="CDD" id="cd00190">
    <property type="entry name" value="Tryp_SPc"/>
    <property type="match status" value="1"/>
</dbReference>
<dbReference type="SUPFAM" id="SSF50494">
    <property type="entry name" value="Trypsin-like serine proteases"/>
    <property type="match status" value="1"/>
</dbReference>
<dbReference type="OrthoDB" id="9448935at2759"/>
<evidence type="ECO:0000313" key="18">
    <source>
        <dbReference type="Proteomes" id="UP000504617"/>
    </source>
</evidence>
<dbReference type="GO" id="GO:0005576">
    <property type="term" value="C:extracellular region"/>
    <property type="evidence" value="ECO:0007669"/>
    <property type="project" value="UniProtKB-SubCell"/>
</dbReference>
<dbReference type="PROSITE" id="PS00135">
    <property type="entry name" value="TRYPSIN_SER"/>
    <property type="match status" value="1"/>
</dbReference>
<dbReference type="PANTHER" id="PTHR24252:SF7">
    <property type="entry name" value="HYALIN"/>
    <property type="match status" value="1"/>
</dbReference>
<keyword evidence="4 14" id="KW-0645">Protease</keyword>
<dbReference type="GO" id="GO:0007596">
    <property type="term" value="P:blood coagulation"/>
    <property type="evidence" value="ECO:0007669"/>
    <property type="project" value="UniProtKB-KW"/>
</dbReference>
<feature type="signal peptide" evidence="15">
    <location>
        <begin position="1"/>
        <end position="19"/>
    </location>
</feature>
<dbReference type="InterPro" id="IPR018114">
    <property type="entry name" value="TRYPSIN_HIS"/>
</dbReference>
<evidence type="ECO:0000256" key="6">
    <source>
        <dbReference type="ARBA" id="ARBA00022729"/>
    </source>
</evidence>
<name>A0A6I9Y5F4_9SAUR</name>
<feature type="domain" description="Peptidase S1" evidence="16">
    <location>
        <begin position="391"/>
        <end position="626"/>
    </location>
</feature>
<gene>
    <name evidence="19" type="primary">KLKB1</name>
</gene>
<keyword evidence="9 14" id="KW-0720">Serine protease</keyword>
<protein>
    <submittedName>
        <fullName evidence="19">Plasma kallikrein</fullName>
    </submittedName>
</protein>
<evidence type="ECO:0000259" key="17">
    <source>
        <dbReference type="PROSITE" id="PS50948"/>
    </source>
</evidence>
<dbReference type="PROSITE" id="PS50240">
    <property type="entry name" value="TRYPSIN_DOM"/>
    <property type="match status" value="1"/>
</dbReference>
<dbReference type="InterPro" id="IPR000177">
    <property type="entry name" value="Apple"/>
</dbReference>
<dbReference type="GO" id="GO:0004252">
    <property type="term" value="F:serine-type endopeptidase activity"/>
    <property type="evidence" value="ECO:0007669"/>
    <property type="project" value="InterPro"/>
</dbReference>
<dbReference type="PRINTS" id="PR00005">
    <property type="entry name" value="APPLEDOMAIN"/>
</dbReference>
<evidence type="ECO:0000256" key="13">
    <source>
        <dbReference type="ARBA" id="ARBA00023180"/>
    </source>
</evidence>
<keyword evidence="13" id="KW-0325">Glycoprotein</keyword>
<feature type="domain" description="Apple" evidence="17">
    <location>
        <begin position="109"/>
        <end position="192"/>
    </location>
</feature>
<dbReference type="RefSeq" id="XP_013913095.1">
    <property type="nucleotide sequence ID" value="XM_014057620.1"/>
</dbReference>
<keyword evidence="18" id="KW-1185">Reference proteome</keyword>
<evidence type="ECO:0000256" key="7">
    <source>
        <dbReference type="ARBA" id="ARBA00022737"/>
    </source>
</evidence>
<dbReference type="SMART" id="SM00020">
    <property type="entry name" value="Tryp_SPc"/>
    <property type="match status" value="1"/>
</dbReference>
<accession>A0A6I9Y5F4</accession>
<dbReference type="PANTHER" id="PTHR24252">
    <property type="entry name" value="ACROSIN-RELATED"/>
    <property type="match status" value="1"/>
</dbReference>
<dbReference type="FunFam" id="2.40.10.10:FF:000003">
    <property type="entry name" value="Transmembrane serine protease 3"/>
    <property type="match status" value="1"/>
</dbReference>
<dbReference type="CDD" id="cd01100">
    <property type="entry name" value="APPLE_Factor_XI_like"/>
    <property type="match status" value="3"/>
</dbReference>
<organism evidence="18 19">
    <name type="scientific">Thamnophis sirtalis</name>
    <dbReference type="NCBI Taxonomy" id="35019"/>
    <lineage>
        <taxon>Eukaryota</taxon>
        <taxon>Metazoa</taxon>
        <taxon>Chordata</taxon>
        <taxon>Craniata</taxon>
        <taxon>Vertebrata</taxon>
        <taxon>Euteleostomi</taxon>
        <taxon>Lepidosauria</taxon>
        <taxon>Squamata</taxon>
        <taxon>Bifurcata</taxon>
        <taxon>Unidentata</taxon>
        <taxon>Episquamata</taxon>
        <taxon>Toxicofera</taxon>
        <taxon>Serpentes</taxon>
        <taxon>Colubroidea</taxon>
        <taxon>Colubridae</taxon>
        <taxon>Natricinae</taxon>
        <taxon>Thamnophis</taxon>
    </lineage>
</organism>
<dbReference type="PRINTS" id="PR00722">
    <property type="entry name" value="CHYMOTRYPSIN"/>
</dbReference>
<evidence type="ECO:0000256" key="10">
    <source>
        <dbReference type="ARBA" id="ARBA00023084"/>
    </source>
</evidence>
<dbReference type="Gene3D" id="3.50.4.10">
    <property type="entry name" value="Hepatocyte Growth Factor"/>
    <property type="match status" value="4"/>
</dbReference>
<evidence type="ECO:0000256" key="8">
    <source>
        <dbReference type="ARBA" id="ARBA00022801"/>
    </source>
</evidence>
<dbReference type="InterPro" id="IPR001254">
    <property type="entry name" value="Trypsin_dom"/>
</dbReference>
<proteinExistence type="inferred from homology"/>
<feature type="chain" id="PRO_5026737931" evidence="15">
    <location>
        <begin position="20"/>
        <end position="628"/>
    </location>
</feature>
<dbReference type="InterPro" id="IPR033116">
    <property type="entry name" value="TRYPSIN_SER"/>
</dbReference>
<sequence length="628" mass="72127">MFWIFQTFYFIALFSSVHSECMSEIYRNTYIEGGDISRIYTPTADYCQMVCTYHPRCLLFSYIPGSWVKTTARFSCFLKEIDTQELPKIHREGIISGHSRKQCTQITACSKKVYEGLDMQGENYNITTADNYNHCQQRCTNDKLCYFFTYTLESFHSAPLRNKCYLKYSNTGTPTNIKQIRDVVSGFSLKPCQLAQTDCQMDFFQHFEFSGITVAKVLTPDKFICRTVCTYRPNCLFFTFFSSEWEVKSQRYICLMMTSRSQKPEKFTERANVISGFSLLNCRRAEPACHSQTYPELIFRGTELNVEYVNGHIACQELCTMTLRCQFFTYVFRKMQCNHQGKCKCYLKMSANGSPDNIEAENETVSGYSLRLCQTSKSPVCVQKPEKRSRVVGGSNSSVGEWPWHVSLHTILPVQTHQCGGSIISDQWILTAAHCFDSFPLTELWRVYSSILRQSEITNETTFFKIQKMIVHPRYEFSESGYDIALLKLDRPLNFSALQQPACLPSQEKINTEYTECWVTGWGYTKERGSIEDTLQKVKLPMIPNSECQSQYPEHRIIDKMLCAGYSGGGKDACQGDSGGPFSCKFENRWYMVGITSWGEGCARPGQPGVYTNVAKFVDWILEQTLED</sequence>
<evidence type="ECO:0000256" key="11">
    <source>
        <dbReference type="ARBA" id="ARBA00023145"/>
    </source>
</evidence>
<dbReference type="Pfam" id="PF00024">
    <property type="entry name" value="PAN_1"/>
    <property type="match status" value="4"/>
</dbReference>
<dbReference type="Proteomes" id="UP000504617">
    <property type="component" value="Unplaced"/>
</dbReference>
<evidence type="ECO:0000256" key="4">
    <source>
        <dbReference type="ARBA" id="ARBA00022670"/>
    </source>
</evidence>
<keyword evidence="11" id="KW-0865">Zymogen</keyword>
<comment type="subcellular location">
    <subcellularLocation>
        <location evidence="1">Secreted</location>
    </subcellularLocation>
</comment>